<evidence type="ECO:0000313" key="5">
    <source>
        <dbReference type="Proteomes" id="UP000075714"/>
    </source>
</evidence>
<dbReference type="InterPro" id="IPR007527">
    <property type="entry name" value="Znf_SWIM"/>
</dbReference>
<dbReference type="Proteomes" id="UP000075714">
    <property type="component" value="Unassembled WGS sequence"/>
</dbReference>
<evidence type="ECO:0000259" key="3">
    <source>
        <dbReference type="PROSITE" id="PS50966"/>
    </source>
</evidence>
<name>A0A150GWD6_GONPE</name>
<gene>
    <name evidence="4" type="ORF">GPECTOR_5g30</name>
</gene>
<dbReference type="SUPFAM" id="SSF57850">
    <property type="entry name" value="RING/U-box"/>
    <property type="match status" value="1"/>
</dbReference>
<dbReference type="PROSITE" id="PS50966">
    <property type="entry name" value="ZF_SWIM"/>
    <property type="match status" value="1"/>
</dbReference>
<evidence type="ECO:0000256" key="1">
    <source>
        <dbReference type="PROSITE-ProRule" id="PRU00175"/>
    </source>
</evidence>
<dbReference type="InterPro" id="IPR001841">
    <property type="entry name" value="Znf_RING"/>
</dbReference>
<keyword evidence="5" id="KW-1185">Reference proteome</keyword>
<feature type="domain" description="RING-type" evidence="2">
    <location>
        <begin position="160"/>
        <end position="213"/>
    </location>
</feature>
<feature type="domain" description="SWIM-type" evidence="3">
    <location>
        <begin position="34"/>
        <end position="66"/>
    </location>
</feature>
<reference evidence="5" key="1">
    <citation type="journal article" date="2016" name="Nat. Commun.">
        <title>The Gonium pectorale genome demonstrates co-option of cell cycle regulation during the evolution of multicellularity.</title>
        <authorList>
            <person name="Hanschen E.R."/>
            <person name="Marriage T.N."/>
            <person name="Ferris P.J."/>
            <person name="Hamaji T."/>
            <person name="Toyoda A."/>
            <person name="Fujiyama A."/>
            <person name="Neme R."/>
            <person name="Noguchi H."/>
            <person name="Minakuchi Y."/>
            <person name="Suzuki M."/>
            <person name="Kawai-Toyooka H."/>
            <person name="Smith D.R."/>
            <person name="Sparks H."/>
            <person name="Anderson J."/>
            <person name="Bakaric R."/>
            <person name="Luria V."/>
            <person name="Karger A."/>
            <person name="Kirschner M.W."/>
            <person name="Durand P.M."/>
            <person name="Michod R.E."/>
            <person name="Nozaki H."/>
            <person name="Olson B.J."/>
        </authorList>
    </citation>
    <scope>NUCLEOTIDE SEQUENCE [LARGE SCALE GENOMIC DNA]</scope>
    <source>
        <strain evidence="5">NIES-2863</strain>
    </source>
</reference>
<dbReference type="PROSITE" id="PS50089">
    <property type="entry name" value="ZF_RING_2"/>
    <property type="match status" value="1"/>
</dbReference>
<protein>
    <recommendedName>
        <fullName evidence="6">SWIM-type domain-containing protein</fullName>
    </recommendedName>
</protein>
<keyword evidence="1" id="KW-0479">Metal-binding</keyword>
<dbReference type="Pfam" id="PF13639">
    <property type="entry name" value="zf-RING_2"/>
    <property type="match status" value="1"/>
</dbReference>
<dbReference type="GO" id="GO:0008270">
    <property type="term" value="F:zinc ion binding"/>
    <property type="evidence" value="ECO:0007669"/>
    <property type="project" value="UniProtKB-KW"/>
</dbReference>
<comment type="caution">
    <text evidence="4">The sequence shown here is derived from an EMBL/GenBank/DDBJ whole genome shotgun (WGS) entry which is preliminary data.</text>
</comment>
<dbReference type="Gene3D" id="3.30.40.10">
    <property type="entry name" value="Zinc/RING finger domain, C3HC4 (zinc finger)"/>
    <property type="match status" value="1"/>
</dbReference>
<dbReference type="EMBL" id="LSYV01000006">
    <property type="protein sequence ID" value="KXZ54207.1"/>
    <property type="molecule type" value="Genomic_DNA"/>
</dbReference>
<evidence type="ECO:0000313" key="4">
    <source>
        <dbReference type="EMBL" id="KXZ54207.1"/>
    </source>
</evidence>
<evidence type="ECO:0008006" key="6">
    <source>
        <dbReference type="Google" id="ProtNLM"/>
    </source>
</evidence>
<dbReference type="OrthoDB" id="2122982at2759"/>
<keyword evidence="1" id="KW-0863">Zinc-finger</keyword>
<dbReference type="PANTHER" id="PTHR21540">
    <property type="entry name" value="RING FINGER AND SWIM DOMAIN-CONTAINING PROTEIN 2"/>
    <property type="match status" value="1"/>
</dbReference>
<organism evidence="4 5">
    <name type="scientific">Gonium pectorale</name>
    <name type="common">Green alga</name>
    <dbReference type="NCBI Taxonomy" id="33097"/>
    <lineage>
        <taxon>Eukaryota</taxon>
        <taxon>Viridiplantae</taxon>
        <taxon>Chlorophyta</taxon>
        <taxon>core chlorophytes</taxon>
        <taxon>Chlorophyceae</taxon>
        <taxon>CS clade</taxon>
        <taxon>Chlamydomonadales</taxon>
        <taxon>Volvocaceae</taxon>
        <taxon>Gonium</taxon>
    </lineage>
</organism>
<sequence>MFLLETRQPTAAGSGPAAGPAVEFHVLGATGNVYQVRISRQPNCSCPDFAKGHLCKHILFVMLRVLRQRPTDPVIWQRALLPSEVERLLSPMLANASGAGPGAGAAAAAGAGAGAAAGVDRSVLASDVIRQRYAAIAGGTAAGGAAGAGASVQRPVEGDCPICYEEMVAGAGRGAEAITFCASCGNNMHRECFSRWAASKRSGGSQVTCVYCRAPWQDAGGPGPGTPGGAGGREYVNLSQYGAGTPSLEELYGENAYWVMANAGDISRRQAARMHAAARGWV</sequence>
<dbReference type="STRING" id="33097.A0A150GWD6"/>
<evidence type="ECO:0000259" key="2">
    <source>
        <dbReference type="PROSITE" id="PS50089"/>
    </source>
</evidence>
<accession>A0A150GWD6</accession>
<dbReference type="AlphaFoldDB" id="A0A150GWD6"/>
<dbReference type="PANTHER" id="PTHR21540:SF0">
    <property type="entry name" value="PHD FAMILY PROTEIN"/>
    <property type="match status" value="1"/>
</dbReference>
<keyword evidence="1" id="KW-0862">Zinc</keyword>
<dbReference type="CDD" id="cd16494">
    <property type="entry name" value="RING-CH-C4HC3_ZSWM2"/>
    <property type="match status" value="1"/>
</dbReference>
<dbReference type="InterPro" id="IPR039903">
    <property type="entry name" value="Zswim2"/>
</dbReference>
<proteinExistence type="predicted"/>
<dbReference type="Pfam" id="PF04434">
    <property type="entry name" value="SWIM"/>
    <property type="match status" value="1"/>
</dbReference>
<dbReference type="InterPro" id="IPR013083">
    <property type="entry name" value="Znf_RING/FYVE/PHD"/>
</dbReference>
<dbReference type="GO" id="GO:0061630">
    <property type="term" value="F:ubiquitin protein ligase activity"/>
    <property type="evidence" value="ECO:0007669"/>
    <property type="project" value="InterPro"/>
</dbReference>